<accession>A0A9D1X5P8</accession>
<evidence type="ECO:0000313" key="3">
    <source>
        <dbReference type="EMBL" id="HIX73095.1"/>
    </source>
</evidence>
<dbReference type="Proteomes" id="UP000886805">
    <property type="component" value="Unassembled WGS sequence"/>
</dbReference>
<keyword evidence="2" id="KW-1133">Transmembrane helix</keyword>
<evidence type="ECO:0000313" key="4">
    <source>
        <dbReference type="Proteomes" id="UP000886805"/>
    </source>
</evidence>
<keyword evidence="2" id="KW-0472">Membrane</keyword>
<name>A0A9D1X5P8_9FIRM</name>
<feature type="transmembrane region" description="Helical" evidence="2">
    <location>
        <begin position="215"/>
        <end position="238"/>
    </location>
</feature>
<feature type="transmembrane region" description="Helical" evidence="2">
    <location>
        <begin position="244"/>
        <end position="264"/>
    </location>
</feature>
<feature type="region of interest" description="Disordered" evidence="1">
    <location>
        <begin position="297"/>
        <end position="344"/>
    </location>
</feature>
<sequence length="344" mass="38856">MAQLVYLKENIKAFYQKHAEYAEPALKLVFSFLMLCLVQGMFPYNEAVNRPWVFLIVSVVQAFLPLSFCFYSAACLIFLDLFSVSAEISVMFLLFFIICYLLFVRVDGRYAFIIILTPVLFYLKLEYFLPVILGMTAGFGGILPMAAGIVLYFLGLYTKDASALLTTTENLEPGIGMSRIISLLVIDRKLLLLLITFCLVVFLSTILYQMFHEKAWMFSIIIGNVSLAVLLLFGRLIFELDYTIWRVFLEIVLAMGLATVVQFFQGIGDFSRIEKVSFEDDEYIYFVKAVPKIKAAREERSVTDIVPEDGESGAQKQDGPEEPGTEESGEDSSDIGYETEDDGT</sequence>
<reference evidence="3" key="1">
    <citation type="journal article" date="2021" name="PeerJ">
        <title>Extensive microbial diversity within the chicken gut microbiome revealed by metagenomics and culture.</title>
        <authorList>
            <person name="Gilroy R."/>
            <person name="Ravi A."/>
            <person name="Getino M."/>
            <person name="Pursley I."/>
            <person name="Horton D.L."/>
            <person name="Alikhan N.F."/>
            <person name="Baker D."/>
            <person name="Gharbi K."/>
            <person name="Hall N."/>
            <person name="Watson M."/>
            <person name="Adriaenssens E.M."/>
            <person name="Foster-Nyarko E."/>
            <person name="Jarju S."/>
            <person name="Secka A."/>
            <person name="Antonio M."/>
            <person name="Oren A."/>
            <person name="Chaudhuri R.R."/>
            <person name="La Ragione R."/>
            <person name="Hildebrand F."/>
            <person name="Pallen M.J."/>
        </authorList>
    </citation>
    <scope>NUCLEOTIDE SEQUENCE</scope>
    <source>
        <strain evidence="3">ChiSxjej3B15-1167</strain>
    </source>
</reference>
<proteinExistence type="predicted"/>
<feature type="compositionally biased region" description="Acidic residues" evidence="1">
    <location>
        <begin position="320"/>
        <end position="344"/>
    </location>
</feature>
<comment type="caution">
    <text evidence="3">The sequence shown here is derived from an EMBL/GenBank/DDBJ whole genome shotgun (WGS) entry which is preliminary data.</text>
</comment>
<gene>
    <name evidence="3" type="ORF">H9849_08745</name>
</gene>
<feature type="transmembrane region" description="Helical" evidence="2">
    <location>
        <begin position="86"/>
        <end position="103"/>
    </location>
</feature>
<feature type="transmembrane region" description="Helical" evidence="2">
    <location>
        <begin position="109"/>
        <end position="125"/>
    </location>
</feature>
<feature type="transmembrane region" description="Helical" evidence="2">
    <location>
        <begin position="132"/>
        <end position="154"/>
    </location>
</feature>
<feature type="transmembrane region" description="Helical" evidence="2">
    <location>
        <begin position="54"/>
        <end position="79"/>
    </location>
</feature>
<dbReference type="EMBL" id="DXEQ01000262">
    <property type="protein sequence ID" value="HIX73095.1"/>
    <property type="molecule type" value="Genomic_DNA"/>
</dbReference>
<feature type="transmembrane region" description="Helical" evidence="2">
    <location>
        <begin position="190"/>
        <end position="208"/>
    </location>
</feature>
<keyword evidence="2" id="KW-0812">Transmembrane</keyword>
<dbReference type="AlphaFoldDB" id="A0A9D1X5P8"/>
<reference evidence="3" key="2">
    <citation type="submission" date="2021-04" db="EMBL/GenBank/DDBJ databases">
        <authorList>
            <person name="Gilroy R."/>
        </authorList>
    </citation>
    <scope>NUCLEOTIDE SEQUENCE</scope>
    <source>
        <strain evidence="3">ChiSxjej3B15-1167</strain>
    </source>
</reference>
<protein>
    <submittedName>
        <fullName evidence="3">Uncharacterized protein</fullName>
    </submittedName>
</protein>
<evidence type="ECO:0000256" key="1">
    <source>
        <dbReference type="SAM" id="MobiDB-lite"/>
    </source>
</evidence>
<evidence type="ECO:0000256" key="2">
    <source>
        <dbReference type="SAM" id="Phobius"/>
    </source>
</evidence>
<organism evidence="3 4">
    <name type="scientific">Candidatus Anaerobutyricum stercoripullorum</name>
    <dbReference type="NCBI Taxonomy" id="2838456"/>
    <lineage>
        <taxon>Bacteria</taxon>
        <taxon>Bacillati</taxon>
        <taxon>Bacillota</taxon>
        <taxon>Clostridia</taxon>
        <taxon>Lachnospirales</taxon>
        <taxon>Lachnospiraceae</taxon>
        <taxon>Anaerobutyricum</taxon>
    </lineage>
</organism>
<feature type="transmembrane region" description="Helical" evidence="2">
    <location>
        <begin position="21"/>
        <end position="42"/>
    </location>
</feature>